<dbReference type="OrthoDB" id="3799274at2759"/>
<evidence type="ECO:0000313" key="1">
    <source>
        <dbReference type="EMBL" id="KAF2132416.1"/>
    </source>
</evidence>
<accession>A0A6A6ALG7</accession>
<organism evidence="1 2">
    <name type="scientific">Dothidotthia symphoricarpi CBS 119687</name>
    <dbReference type="NCBI Taxonomy" id="1392245"/>
    <lineage>
        <taxon>Eukaryota</taxon>
        <taxon>Fungi</taxon>
        <taxon>Dikarya</taxon>
        <taxon>Ascomycota</taxon>
        <taxon>Pezizomycotina</taxon>
        <taxon>Dothideomycetes</taxon>
        <taxon>Pleosporomycetidae</taxon>
        <taxon>Pleosporales</taxon>
        <taxon>Dothidotthiaceae</taxon>
        <taxon>Dothidotthia</taxon>
    </lineage>
</organism>
<dbReference type="AlphaFoldDB" id="A0A6A6ALG7"/>
<dbReference type="RefSeq" id="XP_033526803.1">
    <property type="nucleotide sequence ID" value="XM_033667686.1"/>
</dbReference>
<protein>
    <submittedName>
        <fullName evidence="1">Uncharacterized protein</fullName>
    </submittedName>
</protein>
<dbReference type="Proteomes" id="UP000799771">
    <property type="component" value="Unassembled WGS sequence"/>
</dbReference>
<dbReference type="EMBL" id="ML977501">
    <property type="protein sequence ID" value="KAF2132416.1"/>
    <property type="molecule type" value="Genomic_DNA"/>
</dbReference>
<name>A0A6A6ALG7_9PLEO</name>
<dbReference type="GeneID" id="54408118"/>
<proteinExistence type="predicted"/>
<evidence type="ECO:0000313" key="2">
    <source>
        <dbReference type="Proteomes" id="UP000799771"/>
    </source>
</evidence>
<sequence>MLEDELDLGKRATKRELMAMSNTDLKSYLTKATSAHKHWWIAEQKSLKKSNTFNLEQELAQFQAKDKAVFNSSNKNR</sequence>
<gene>
    <name evidence="1" type="ORF">P153DRAFT_364817</name>
</gene>
<keyword evidence="2" id="KW-1185">Reference proteome</keyword>
<reference evidence="1" key="1">
    <citation type="journal article" date="2020" name="Stud. Mycol.">
        <title>101 Dothideomycetes genomes: a test case for predicting lifestyles and emergence of pathogens.</title>
        <authorList>
            <person name="Haridas S."/>
            <person name="Albert R."/>
            <person name="Binder M."/>
            <person name="Bloem J."/>
            <person name="Labutti K."/>
            <person name="Salamov A."/>
            <person name="Andreopoulos B."/>
            <person name="Baker S."/>
            <person name="Barry K."/>
            <person name="Bills G."/>
            <person name="Bluhm B."/>
            <person name="Cannon C."/>
            <person name="Castanera R."/>
            <person name="Culley D."/>
            <person name="Daum C."/>
            <person name="Ezra D."/>
            <person name="Gonzalez J."/>
            <person name="Henrissat B."/>
            <person name="Kuo A."/>
            <person name="Liang C."/>
            <person name="Lipzen A."/>
            <person name="Lutzoni F."/>
            <person name="Magnuson J."/>
            <person name="Mondo S."/>
            <person name="Nolan M."/>
            <person name="Ohm R."/>
            <person name="Pangilinan J."/>
            <person name="Park H.-J."/>
            <person name="Ramirez L."/>
            <person name="Alfaro M."/>
            <person name="Sun H."/>
            <person name="Tritt A."/>
            <person name="Yoshinaga Y."/>
            <person name="Zwiers L.-H."/>
            <person name="Turgeon B."/>
            <person name="Goodwin S."/>
            <person name="Spatafora J."/>
            <person name="Crous P."/>
            <person name="Grigoriev I."/>
        </authorList>
    </citation>
    <scope>NUCLEOTIDE SEQUENCE</scope>
    <source>
        <strain evidence="1">CBS 119687</strain>
    </source>
</reference>